<name>M2MPW6_BAUPA</name>
<keyword evidence="2" id="KW-1185">Reference proteome</keyword>
<proteinExistence type="predicted"/>
<protein>
    <submittedName>
        <fullName evidence="1">Uncharacterized protein</fullName>
    </submittedName>
</protein>
<dbReference type="Proteomes" id="UP000011761">
    <property type="component" value="Unassembled WGS sequence"/>
</dbReference>
<dbReference type="KEGG" id="bcom:BAUCODRAFT_381041"/>
<reference evidence="1 2" key="1">
    <citation type="journal article" date="2012" name="PLoS Pathog.">
        <title>Diverse lifestyles and strategies of plant pathogenesis encoded in the genomes of eighteen Dothideomycetes fungi.</title>
        <authorList>
            <person name="Ohm R.A."/>
            <person name="Feau N."/>
            <person name="Henrissat B."/>
            <person name="Schoch C.L."/>
            <person name="Horwitz B.A."/>
            <person name="Barry K.W."/>
            <person name="Condon B.J."/>
            <person name="Copeland A.C."/>
            <person name="Dhillon B."/>
            <person name="Glaser F."/>
            <person name="Hesse C.N."/>
            <person name="Kosti I."/>
            <person name="LaButti K."/>
            <person name="Lindquist E.A."/>
            <person name="Lucas S."/>
            <person name="Salamov A.A."/>
            <person name="Bradshaw R.E."/>
            <person name="Ciuffetti L."/>
            <person name="Hamelin R.C."/>
            <person name="Kema G.H.J."/>
            <person name="Lawrence C."/>
            <person name="Scott J.A."/>
            <person name="Spatafora J.W."/>
            <person name="Turgeon B.G."/>
            <person name="de Wit P.J.G.M."/>
            <person name="Zhong S."/>
            <person name="Goodwin S.B."/>
            <person name="Grigoriev I.V."/>
        </authorList>
    </citation>
    <scope>NUCLEOTIDE SEQUENCE [LARGE SCALE GENOMIC DNA]</scope>
    <source>
        <strain evidence="1 2">UAMH 10762</strain>
    </source>
</reference>
<sequence>MWQRLHDWRNRTPKVGMRRVDTEMRVSFFDRKLKYDKDGVFTDADGEWRGVHGGELAGYMMPALQIQPPLSKGLSLRTIAQLREISEQEGSEDGLVQQEDTLELEIGGGREAVTLDRLTRCLDSDRRIHDPSKLTASRMHDRSYRHGCKTCAALRNVLPSLPTGQHISNTVRYALHDSHTSSVGPSCFPNENVDLSSDLLVPAEGLPSIVIEVPLDADPFEVVVQRLMDGSGALQFYA</sequence>
<organism evidence="1 2">
    <name type="scientific">Baudoinia panamericana (strain UAMH 10762)</name>
    <name type="common">Angels' share fungus</name>
    <name type="synonym">Baudoinia compniacensis (strain UAMH 10762)</name>
    <dbReference type="NCBI Taxonomy" id="717646"/>
    <lineage>
        <taxon>Eukaryota</taxon>
        <taxon>Fungi</taxon>
        <taxon>Dikarya</taxon>
        <taxon>Ascomycota</taxon>
        <taxon>Pezizomycotina</taxon>
        <taxon>Dothideomycetes</taxon>
        <taxon>Dothideomycetidae</taxon>
        <taxon>Mycosphaerellales</taxon>
        <taxon>Teratosphaeriaceae</taxon>
        <taxon>Baudoinia</taxon>
    </lineage>
</organism>
<dbReference type="AlphaFoldDB" id="M2MPW6"/>
<accession>M2MPW6</accession>
<dbReference type="RefSeq" id="XP_007673950.1">
    <property type="nucleotide sequence ID" value="XM_007675760.1"/>
</dbReference>
<evidence type="ECO:0000313" key="1">
    <source>
        <dbReference type="EMBL" id="EMC98811.1"/>
    </source>
</evidence>
<evidence type="ECO:0000313" key="2">
    <source>
        <dbReference type="Proteomes" id="UP000011761"/>
    </source>
</evidence>
<dbReference type="EMBL" id="KB445552">
    <property type="protein sequence ID" value="EMC98811.1"/>
    <property type="molecule type" value="Genomic_DNA"/>
</dbReference>
<dbReference type="HOGENOM" id="CLU_1165652_0_0_1"/>
<dbReference type="GeneID" id="19113440"/>
<gene>
    <name evidence="1" type="ORF">BAUCODRAFT_381041</name>
</gene>